<evidence type="ECO:0000313" key="2">
    <source>
        <dbReference type="Proteomes" id="UP000637980"/>
    </source>
</evidence>
<name>A0ABQ3EHJ6_9HYPH</name>
<keyword evidence="2" id="KW-1185">Reference proteome</keyword>
<sequence length="115" mass="13072">MEVFNYSGLETNNTIFDRLAMHFELLDVDREMPSTTPNQGYSSTGLKIISGLAPIVSDNGQRMAIRRFVEKEFSRSPNDSFNLLPEKLKDRFQAATVADIKQIKAISDPRLRVCF</sequence>
<organism evidence="1 2">
    <name type="scientific">Pseudovibrio japonicus</name>
    <dbReference type="NCBI Taxonomy" id="366534"/>
    <lineage>
        <taxon>Bacteria</taxon>
        <taxon>Pseudomonadati</taxon>
        <taxon>Pseudomonadota</taxon>
        <taxon>Alphaproteobacteria</taxon>
        <taxon>Hyphomicrobiales</taxon>
        <taxon>Stappiaceae</taxon>
        <taxon>Pseudovibrio</taxon>
    </lineage>
</organism>
<gene>
    <name evidence="1" type="ORF">GCM10007094_25710</name>
</gene>
<proteinExistence type="predicted"/>
<evidence type="ECO:0008006" key="3">
    <source>
        <dbReference type="Google" id="ProtNLM"/>
    </source>
</evidence>
<dbReference type="Proteomes" id="UP000637980">
    <property type="component" value="Unassembled WGS sequence"/>
</dbReference>
<dbReference type="EMBL" id="BMXE01000004">
    <property type="protein sequence ID" value="GHB35083.1"/>
    <property type="molecule type" value="Genomic_DNA"/>
</dbReference>
<evidence type="ECO:0000313" key="1">
    <source>
        <dbReference type="EMBL" id="GHB35083.1"/>
    </source>
</evidence>
<reference evidence="2" key="1">
    <citation type="journal article" date="2019" name="Int. J. Syst. Evol. Microbiol.">
        <title>The Global Catalogue of Microorganisms (GCM) 10K type strain sequencing project: providing services to taxonomists for standard genome sequencing and annotation.</title>
        <authorList>
            <consortium name="The Broad Institute Genomics Platform"/>
            <consortium name="The Broad Institute Genome Sequencing Center for Infectious Disease"/>
            <person name="Wu L."/>
            <person name="Ma J."/>
        </authorList>
    </citation>
    <scope>NUCLEOTIDE SEQUENCE [LARGE SCALE GENOMIC DNA]</scope>
    <source>
        <strain evidence="2">KCTC 12861</strain>
    </source>
</reference>
<accession>A0ABQ3EHJ6</accession>
<protein>
    <recommendedName>
        <fullName evidence="3">GST N-terminal domain-containing protein</fullName>
    </recommendedName>
</protein>
<comment type="caution">
    <text evidence="1">The sequence shown here is derived from an EMBL/GenBank/DDBJ whole genome shotgun (WGS) entry which is preliminary data.</text>
</comment>